<reference evidence="1" key="1">
    <citation type="submission" date="2020-11" db="EMBL/GenBank/DDBJ databases">
        <authorList>
            <consortium name="DOE Joint Genome Institute"/>
            <person name="Ahrendt S."/>
            <person name="Riley R."/>
            <person name="Andreopoulos W."/>
            <person name="Labutti K."/>
            <person name="Pangilinan J."/>
            <person name="Ruiz-Duenas F.J."/>
            <person name="Barrasa J.M."/>
            <person name="Sanchez-Garcia M."/>
            <person name="Camarero S."/>
            <person name="Miyauchi S."/>
            <person name="Serrano A."/>
            <person name="Linde D."/>
            <person name="Babiker R."/>
            <person name="Drula E."/>
            <person name="Ayuso-Fernandez I."/>
            <person name="Pacheco R."/>
            <person name="Padilla G."/>
            <person name="Ferreira P."/>
            <person name="Barriuso J."/>
            <person name="Kellner H."/>
            <person name="Castanera R."/>
            <person name="Alfaro M."/>
            <person name="Ramirez L."/>
            <person name="Pisabarro A.G."/>
            <person name="Kuo A."/>
            <person name="Tritt A."/>
            <person name="Lipzen A."/>
            <person name="He G."/>
            <person name="Yan M."/>
            <person name="Ng V."/>
            <person name="Cullen D."/>
            <person name="Martin F."/>
            <person name="Rosso M.-N."/>
            <person name="Henrissat B."/>
            <person name="Hibbett D."/>
            <person name="Martinez A.T."/>
            <person name="Grigoriev I.V."/>
        </authorList>
    </citation>
    <scope>NUCLEOTIDE SEQUENCE</scope>
    <source>
        <strain evidence="1">CIRM-BRFM 674</strain>
    </source>
</reference>
<comment type="caution">
    <text evidence="1">The sequence shown here is derived from an EMBL/GenBank/DDBJ whole genome shotgun (WGS) entry which is preliminary data.</text>
</comment>
<dbReference type="EMBL" id="MU155137">
    <property type="protein sequence ID" value="KAF9485208.1"/>
    <property type="molecule type" value="Genomic_DNA"/>
</dbReference>
<organism evidence="1 2">
    <name type="scientific">Pholiota conissans</name>
    <dbReference type="NCBI Taxonomy" id="109636"/>
    <lineage>
        <taxon>Eukaryota</taxon>
        <taxon>Fungi</taxon>
        <taxon>Dikarya</taxon>
        <taxon>Basidiomycota</taxon>
        <taxon>Agaricomycotina</taxon>
        <taxon>Agaricomycetes</taxon>
        <taxon>Agaricomycetidae</taxon>
        <taxon>Agaricales</taxon>
        <taxon>Agaricineae</taxon>
        <taxon>Strophariaceae</taxon>
        <taxon>Pholiota</taxon>
    </lineage>
</organism>
<name>A0A9P5ZBV4_9AGAR</name>
<proteinExistence type="predicted"/>
<gene>
    <name evidence="1" type="ORF">BDN70DRAFT_680154</name>
</gene>
<dbReference type="AlphaFoldDB" id="A0A9P5ZBV4"/>
<sequence>MEITMLRNWITSNTACLAVNMRLMILRHCIPIRKRSRSGILRHHRRLPEHRKLLSSFFSPLFLSFHIRPRRVSFPHLSQQGERVGIH</sequence>
<keyword evidence="2" id="KW-1185">Reference proteome</keyword>
<accession>A0A9P5ZBV4</accession>
<protein>
    <submittedName>
        <fullName evidence="1">Uncharacterized protein</fullName>
    </submittedName>
</protein>
<evidence type="ECO:0000313" key="1">
    <source>
        <dbReference type="EMBL" id="KAF9485208.1"/>
    </source>
</evidence>
<evidence type="ECO:0000313" key="2">
    <source>
        <dbReference type="Proteomes" id="UP000807469"/>
    </source>
</evidence>
<dbReference type="Proteomes" id="UP000807469">
    <property type="component" value="Unassembled WGS sequence"/>
</dbReference>